<dbReference type="InterPro" id="IPR020843">
    <property type="entry name" value="ER"/>
</dbReference>
<proteinExistence type="predicted"/>
<keyword evidence="4" id="KW-1185">Reference proteome</keyword>
<dbReference type="Proteomes" id="UP000621454">
    <property type="component" value="Unassembled WGS sequence"/>
</dbReference>
<dbReference type="InterPro" id="IPR036291">
    <property type="entry name" value="NAD(P)-bd_dom_sf"/>
</dbReference>
<dbReference type="AlphaFoldDB" id="A0A916T7T3"/>
<dbReference type="Pfam" id="PF00107">
    <property type="entry name" value="ADH_zinc_N"/>
    <property type="match status" value="1"/>
</dbReference>
<dbReference type="SMART" id="SM00829">
    <property type="entry name" value="PKS_ER"/>
    <property type="match status" value="1"/>
</dbReference>
<dbReference type="Gene3D" id="3.90.180.10">
    <property type="entry name" value="Medium-chain alcohol dehydrogenases, catalytic domain"/>
    <property type="match status" value="1"/>
</dbReference>
<evidence type="ECO:0000313" key="3">
    <source>
        <dbReference type="EMBL" id="GGB35152.1"/>
    </source>
</evidence>
<dbReference type="RefSeq" id="WP_229742531.1">
    <property type="nucleotide sequence ID" value="NZ_BMGC01000016.1"/>
</dbReference>
<accession>A0A916T7T3</accession>
<dbReference type="CDD" id="cd05289">
    <property type="entry name" value="MDR_like_2"/>
    <property type="match status" value="1"/>
</dbReference>
<evidence type="ECO:0000256" key="1">
    <source>
        <dbReference type="ARBA" id="ARBA00022857"/>
    </source>
</evidence>
<dbReference type="GO" id="GO:0016491">
    <property type="term" value="F:oxidoreductase activity"/>
    <property type="evidence" value="ECO:0007669"/>
    <property type="project" value="InterPro"/>
</dbReference>
<feature type="domain" description="Enoyl reductase (ER)" evidence="2">
    <location>
        <begin position="21"/>
        <end position="313"/>
    </location>
</feature>
<name>A0A916T7T3_9ACTN</name>
<dbReference type="Pfam" id="PF08240">
    <property type="entry name" value="ADH_N"/>
    <property type="match status" value="1"/>
</dbReference>
<dbReference type="PANTHER" id="PTHR44154">
    <property type="entry name" value="QUINONE OXIDOREDUCTASE"/>
    <property type="match status" value="1"/>
</dbReference>
<protein>
    <submittedName>
        <fullName evidence="3">Oxidoreductase</fullName>
    </submittedName>
</protein>
<evidence type="ECO:0000259" key="2">
    <source>
        <dbReference type="SMART" id="SM00829"/>
    </source>
</evidence>
<gene>
    <name evidence="3" type="ORF">GCM10011489_23980</name>
</gene>
<dbReference type="PANTHER" id="PTHR44154:SF1">
    <property type="entry name" value="QUINONE OXIDOREDUCTASE"/>
    <property type="match status" value="1"/>
</dbReference>
<reference evidence="3" key="2">
    <citation type="submission" date="2020-09" db="EMBL/GenBank/DDBJ databases">
        <authorList>
            <person name="Sun Q."/>
            <person name="Zhou Y."/>
        </authorList>
    </citation>
    <scope>NUCLEOTIDE SEQUENCE</scope>
    <source>
        <strain evidence="3">CGMCC 1.12827</strain>
    </source>
</reference>
<sequence>MSTEAQSTGQQMRAVTFAAYGDSDVLEVSEVPRPSVGAGEIGVKVILAGVNPFDVKVRSGAMADVMALPLPAIPGLEFAGVVDEVGDGVGDVEIGARVVGWGAGHHGTYAEFSVARVYVPIPDDLSYQEAVTVPVAGDAAARAVGEVEVVSDDVVVIHGASGGVGSIAVGLALDAGATVIGTASARNQDFVASLGAIPVLNGEGMIDRIRAATPRPVTAACDLVGNGVLPQLVALCGSARRVVTIADPGASDLGVTFSGSQDEKSRRETLARNLELLEEGTIITRVADVYELDEAANAQDLSSSGHAGGKVLITPISL</sequence>
<organism evidence="3 4">
    <name type="scientific">Gordonia jinhuaensis</name>
    <dbReference type="NCBI Taxonomy" id="1517702"/>
    <lineage>
        <taxon>Bacteria</taxon>
        <taxon>Bacillati</taxon>
        <taxon>Actinomycetota</taxon>
        <taxon>Actinomycetes</taxon>
        <taxon>Mycobacteriales</taxon>
        <taxon>Gordoniaceae</taxon>
        <taxon>Gordonia</taxon>
    </lineage>
</organism>
<dbReference type="InterPro" id="IPR013149">
    <property type="entry name" value="ADH-like_C"/>
</dbReference>
<comment type="caution">
    <text evidence="3">The sequence shown here is derived from an EMBL/GenBank/DDBJ whole genome shotgun (WGS) entry which is preliminary data.</text>
</comment>
<dbReference type="SUPFAM" id="SSF50129">
    <property type="entry name" value="GroES-like"/>
    <property type="match status" value="1"/>
</dbReference>
<evidence type="ECO:0000313" key="4">
    <source>
        <dbReference type="Proteomes" id="UP000621454"/>
    </source>
</evidence>
<keyword evidence="1" id="KW-0521">NADP</keyword>
<reference evidence="3" key="1">
    <citation type="journal article" date="2014" name="Int. J. Syst. Evol. Microbiol.">
        <title>Complete genome sequence of Corynebacterium casei LMG S-19264T (=DSM 44701T), isolated from a smear-ripened cheese.</title>
        <authorList>
            <consortium name="US DOE Joint Genome Institute (JGI-PGF)"/>
            <person name="Walter F."/>
            <person name="Albersmeier A."/>
            <person name="Kalinowski J."/>
            <person name="Ruckert C."/>
        </authorList>
    </citation>
    <scope>NUCLEOTIDE SEQUENCE</scope>
    <source>
        <strain evidence="3">CGMCC 1.12827</strain>
    </source>
</reference>
<dbReference type="InterPro" id="IPR013154">
    <property type="entry name" value="ADH-like_N"/>
</dbReference>
<dbReference type="InterPro" id="IPR051603">
    <property type="entry name" value="Zinc-ADH_QOR/CCCR"/>
</dbReference>
<dbReference type="SUPFAM" id="SSF51735">
    <property type="entry name" value="NAD(P)-binding Rossmann-fold domains"/>
    <property type="match status" value="1"/>
</dbReference>
<dbReference type="InterPro" id="IPR011032">
    <property type="entry name" value="GroES-like_sf"/>
</dbReference>
<dbReference type="Gene3D" id="3.40.50.720">
    <property type="entry name" value="NAD(P)-binding Rossmann-like Domain"/>
    <property type="match status" value="1"/>
</dbReference>
<dbReference type="EMBL" id="BMGC01000016">
    <property type="protein sequence ID" value="GGB35152.1"/>
    <property type="molecule type" value="Genomic_DNA"/>
</dbReference>